<sequence>MFTKVKCIDDIWCDKSSNIYVSIGAIMVIRDYDPSGFRTKPVSIKLVVNVTQDFENINVNAT</sequence>
<dbReference type="AlphaFoldDB" id="A0A9W4SEB0"/>
<evidence type="ECO:0000313" key="1">
    <source>
        <dbReference type="EMBL" id="CAI2166304.1"/>
    </source>
</evidence>
<dbReference type="Proteomes" id="UP001153678">
    <property type="component" value="Unassembled WGS sequence"/>
</dbReference>
<name>A0A9W4SEB0_9GLOM</name>
<dbReference type="EMBL" id="CAMKVN010000293">
    <property type="protein sequence ID" value="CAI2166304.1"/>
    <property type="molecule type" value="Genomic_DNA"/>
</dbReference>
<gene>
    <name evidence="1" type="ORF">FWILDA_LOCUS2505</name>
</gene>
<reference evidence="1" key="1">
    <citation type="submission" date="2022-08" db="EMBL/GenBank/DDBJ databases">
        <authorList>
            <person name="Kallberg Y."/>
            <person name="Tangrot J."/>
            <person name="Rosling A."/>
        </authorList>
    </citation>
    <scope>NUCLEOTIDE SEQUENCE</scope>
    <source>
        <strain evidence="1">Wild A</strain>
    </source>
</reference>
<proteinExistence type="predicted"/>
<protein>
    <submittedName>
        <fullName evidence="1">12512_t:CDS:1</fullName>
    </submittedName>
</protein>
<keyword evidence="2" id="KW-1185">Reference proteome</keyword>
<accession>A0A9W4SEB0</accession>
<evidence type="ECO:0000313" key="2">
    <source>
        <dbReference type="Proteomes" id="UP001153678"/>
    </source>
</evidence>
<organism evidence="1 2">
    <name type="scientific">Funneliformis geosporum</name>
    <dbReference type="NCBI Taxonomy" id="1117311"/>
    <lineage>
        <taxon>Eukaryota</taxon>
        <taxon>Fungi</taxon>
        <taxon>Fungi incertae sedis</taxon>
        <taxon>Mucoromycota</taxon>
        <taxon>Glomeromycotina</taxon>
        <taxon>Glomeromycetes</taxon>
        <taxon>Glomerales</taxon>
        <taxon>Glomeraceae</taxon>
        <taxon>Funneliformis</taxon>
    </lineage>
</organism>
<comment type="caution">
    <text evidence="1">The sequence shown here is derived from an EMBL/GenBank/DDBJ whole genome shotgun (WGS) entry which is preliminary data.</text>
</comment>